<evidence type="ECO:0000256" key="7">
    <source>
        <dbReference type="ARBA" id="ARBA00023098"/>
    </source>
</evidence>
<protein>
    <recommendedName>
        <fullName evidence="10">Elongation of fatty acids protein</fullName>
        <ecNumber evidence="10">2.3.1.-</ecNumber>
    </recommendedName>
</protein>
<evidence type="ECO:0000256" key="6">
    <source>
        <dbReference type="ARBA" id="ARBA00022989"/>
    </source>
</evidence>
<dbReference type="GO" id="GO:0006633">
    <property type="term" value="P:fatty acid biosynthetic process"/>
    <property type="evidence" value="ECO:0007669"/>
    <property type="project" value="UniProtKB-KW"/>
</dbReference>
<dbReference type="Proteomes" id="UP001530315">
    <property type="component" value="Unassembled WGS sequence"/>
</dbReference>
<feature type="transmembrane region" description="Helical" evidence="10">
    <location>
        <begin position="167"/>
        <end position="188"/>
    </location>
</feature>
<feature type="transmembrane region" description="Helical" evidence="10">
    <location>
        <begin position="58"/>
        <end position="74"/>
    </location>
</feature>
<keyword evidence="4 10" id="KW-0812">Transmembrane</keyword>
<accession>A0ABD3Q9A0</accession>
<feature type="compositionally biased region" description="Basic and acidic residues" evidence="11">
    <location>
        <begin position="296"/>
        <end position="311"/>
    </location>
</feature>
<evidence type="ECO:0000256" key="2">
    <source>
        <dbReference type="ARBA" id="ARBA00022516"/>
    </source>
</evidence>
<comment type="catalytic activity">
    <reaction evidence="10">
        <text>an acyl-CoA + malonyl-CoA + H(+) = a 3-oxoacyl-CoA + CO2 + CoA</text>
        <dbReference type="Rhea" id="RHEA:50252"/>
        <dbReference type="ChEBI" id="CHEBI:15378"/>
        <dbReference type="ChEBI" id="CHEBI:16526"/>
        <dbReference type="ChEBI" id="CHEBI:57287"/>
        <dbReference type="ChEBI" id="CHEBI:57384"/>
        <dbReference type="ChEBI" id="CHEBI:58342"/>
        <dbReference type="ChEBI" id="CHEBI:90726"/>
    </reaction>
    <physiologicalReaction direction="left-to-right" evidence="10">
        <dbReference type="Rhea" id="RHEA:50253"/>
    </physiologicalReaction>
</comment>
<comment type="caution">
    <text evidence="10">Lacks conserved residue(s) required for the propagation of feature annotation.</text>
</comment>
<dbReference type="AlphaFoldDB" id="A0ABD3Q9A0"/>
<dbReference type="EC" id="2.3.1.-" evidence="10"/>
<evidence type="ECO:0000256" key="3">
    <source>
        <dbReference type="ARBA" id="ARBA00022679"/>
    </source>
</evidence>
<keyword evidence="3 10" id="KW-0808">Transferase</keyword>
<evidence type="ECO:0000256" key="9">
    <source>
        <dbReference type="ARBA" id="ARBA00023160"/>
    </source>
</evidence>
<feature type="transmembrane region" description="Helical" evidence="10">
    <location>
        <begin position="267"/>
        <end position="290"/>
    </location>
</feature>
<organism evidence="12 13">
    <name type="scientific">Stephanodiscus triporus</name>
    <dbReference type="NCBI Taxonomy" id="2934178"/>
    <lineage>
        <taxon>Eukaryota</taxon>
        <taxon>Sar</taxon>
        <taxon>Stramenopiles</taxon>
        <taxon>Ochrophyta</taxon>
        <taxon>Bacillariophyta</taxon>
        <taxon>Coscinodiscophyceae</taxon>
        <taxon>Thalassiosirophycidae</taxon>
        <taxon>Stephanodiscales</taxon>
        <taxon>Stephanodiscaceae</taxon>
        <taxon>Stephanodiscus</taxon>
    </lineage>
</organism>
<feature type="transmembrane region" description="Helical" evidence="10">
    <location>
        <begin position="20"/>
        <end position="38"/>
    </location>
</feature>
<feature type="region of interest" description="Disordered" evidence="11">
    <location>
        <begin position="296"/>
        <end position="322"/>
    </location>
</feature>
<keyword evidence="6 10" id="KW-1133">Transmembrane helix</keyword>
<sequence length="374" mass="41595">MPSPDNDKTKNNTPSILARYTTASIFVVILSTWARLAFPPHADTPGLTSPMHGPSSPASLTAMYLVSLPLLRSITERYLSPRYDMKLLLTESMMLYNVVQVLLNGWMVYAMIDAVVNNGHPFIGSRGLSGVAIDSGASYAVYVHYCDKYLEFLDTYFMILRGKMGQVSFLHIYHHTTIAWAWWIALRYSPGGDIYFGALLNSAIHVLMYSYYALALFKVRCPWKRYLTQAQLLQFTSVVMYTLATAYRHYHTPPHHAIEGVQPSLKTYLLCCVVQVFEMVSLFVLFGLFYKRSYSKRGDKGDGSGERHGRSNDVSTTSTLKAESSEDQCYRAMGEISVAAKEVAGHAAKDAGKLVATATKAVTRGNGKGRVGPM</sequence>
<feature type="transmembrane region" description="Helical" evidence="10">
    <location>
        <begin position="128"/>
        <end position="146"/>
    </location>
</feature>
<dbReference type="Pfam" id="PF01151">
    <property type="entry name" value="ELO"/>
    <property type="match status" value="1"/>
</dbReference>
<reference evidence="12 13" key="1">
    <citation type="submission" date="2024-10" db="EMBL/GenBank/DDBJ databases">
        <title>Updated reference genomes for cyclostephanoid diatoms.</title>
        <authorList>
            <person name="Roberts W.R."/>
            <person name="Alverson A.J."/>
        </authorList>
    </citation>
    <scope>NUCLEOTIDE SEQUENCE [LARGE SCALE GENOMIC DNA]</scope>
    <source>
        <strain evidence="12 13">AJA276-08</strain>
    </source>
</reference>
<keyword evidence="13" id="KW-1185">Reference proteome</keyword>
<dbReference type="EMBL" id="JALLAZ020000375">
    <property type="protein sequence ID" value="KAL3796735.1"/>
    <property type="molecule type" value="Genomic_DNA"/>
</dbReference>
<evidence type="ECO:0000256" key="1">
    <source>
        <dbReference type="ARBA" id="ARBA00004141"/>
    </source>
</evidence>
<evidence type="ECO:0000313" key="13">
    <source>
        <dbReference type="Proteomes" id="UP001530315"/>
    </source>
</evidence>
<keyword evidence="7 10" id="KW-0443">Lipid metabolism</keyword>
<name>A0ABD3Q9A0_9STRA</name>
<proteinExistence type="inferred from homology"/>
<dbReference type="GO" id="GO:0016740">
    <property type="term" value="F:transferase activity"/>
    <property type="evidence" value="ECO:0007669"/>
    <property type="project" value="UniProtKB-KW"/>
</dbReference>
<comment type="subcellular location">
    <subcellularLocation>
        <location evidence="1">Membrane</location>
        <topology evidence="1">Multi-pass membrane protein</topology>
    </subcellularLocation>
</comment>
<gene>
    <name evidence="12" type="ORF">ACHAW5_001828</name>
</gene>
<evidence type="ECO:0000256" key="11">
    <source>
        <dbReference type="SAM" id="MobiDB-lite"/>
    </source>
</evidence>
<keyword evidence="9 10" id="KW-0275">Fatty acid biosynthesis</keyword>
<feature type="transmembrane region" description="Helical" evidence="10">
    <location>
        <begin position="194"/>
        <end position="214"/>
    </location>
</feature>
<evidence type="ECO:0000256" key="4">
    <source>
        <dbReference type="ARBA" id="ARBA00022692"/>
    </source>
</evidence>
<dbReference type="GO" id="GO:0016020">
    <property type="term" value="C:membrane"/>
    <property type="evidence" value="ECO:0007669"/>
    <property type="project" value="UniProtKB-SubCell"/>
</dbReference>
<dbReference type="PANTHER" id="PTHR11157:SF126">
    <property type="entry name" value="ELONGATION OF VERY LONG CHAIN FATTY ACIDS PROTEIN"/>
    <property type="match status" value="1"/>
</dbReference>
<dbReference type="InterPro" id="IPR002076">
    <property type="entry name" value="ELO_fam"/>
</dbReference>
<keyword evidence="5 10" id="KW-0276">Fatty acid metabolism</keyword>
<comment type="similarity">
    <text evidence="10">Belongs to the ELO family.</text>
</comment>
<evidence type="ECO:0000256" key="10">
    <source>
        <dbReference type="RuleBase" id="RU361115"/>
    </source>
</evidence>
<dbReference type="PANTHER" id="PTHR11157">
    <property type="entry name" value="FATTY ACID ACYL TRANSFERASE-RELATED"/>
    <property type="match status" value="1"/>
</dbReference>
<comment type="caution">
    <text evidence="12">The sequence shown here is derived from an EMBL/GenBank/DDBJ whole genome shotgun (WGS) entry which is preliminary data.</text>
</comment>
<evidence type="ECO:0000256" key="8">
    <source>
        <dbReference type="ARBA" id="ARBA00023136"/>
    </source>
</evidence>
<feature type="transmembrane region" description="Helical" evidence="10">
    <location>
        <begin position="95"/>
        <end position="116"/>
    </location>
</feature>
<evidence type="ECO:0000313" key="12">
    <source>
        <dbReference type="EMBL" id="KAL3796735.1"/>
    </source>
</evidence>
<keyword evidence="2 10" id="KW-0444">Lipid biosynthesis</keyword>
<keyword evidence="8 10" id="KW-0472">Membrane</keyword>
<feature type="compositionally biased region" description="Polar residues" evidence="11">
    <location>
        <begin position="312"/>
        <end position="322"/>
    </location>
</feature>
<evidence type="ECO:0000256" key="5">
    <source>
        <dbReference type="ARBA" id="ARBA00022832"/>
    </source>
</evidence>
<feature type="transmembrane region" description="Helical" evidence="10">
    <location>
        <begin position="226"/>
        <end position="247"/>
    </location>
</feature>